<organism evidence="1 2">
    <name type="scientific">Toxocara canis</name>
    <name type="common">Canine roundworm</name>
    <dbReference type="NCBI Taxonomy" id="6265"/>
    <lineage>
        <taxon>Eukaryota</taxon>
        <taxon>Metazoa</taxon>
        <taxon>Ecdysozoa</taxon>
        <taxon>Nematoda</taxon>
        <taxon>Chromadorea</taxon>
        <taxon>Rhabditida</taxon>
        <taxon>Spirurina</taxon>
        <taxon>Ascaridomorpha</taxon>
        <taxon>Ascaridoidea</taxon>
        <taxon>Toxocaridae</taxon>
        <taxon>Toxocara</taxon>
    </lineage>
</organism>
<dbReference type="AlphaFoldDB" id="A0A0B2UQ76"/>
<comment type="caution">
    <text evidence="1">The sequence shown here is derived from an EMBL/GenBank/DDBJ whole genome shotgun (WGS) entry which is preliminary data.</text>
</comment>
<reference evidence="1 2" key="1">
    <citation type="submission" date="2014-11" db="EMBL/GenBank/DDBJ databases">
        <title>Genetic blueprint of the zoonotic pathogen Toxocara canis.</title>
        <authorList>
            <person name="Zhu X.-Q."/>
            <person name="Korhonen P.K."/>
            <person name="Cai H."/>
            <person name="Young N.D."/>
            <person name="Nejsum P."/>
            <person name="von Samson-Himmelstjerna G."/>
            <person name="Boag P.R."/>
            <person name="Tan P."/>
            <person name="Li Q."/>
            <person name="Min J."/>
            <person name="Yang Y."/>
            <person name="Wang X."/>
            <person name="Fang X."/>
            <person name="Hall R.S."/>
            <person name="Hofmann A."/>
            <person name="Sternberg P.W."/>
            <person name="Jex A.R."/>
            <person name="Gasser R.B."/>
        </authorList>
    </citation>
    <scope>NUCLEOTIDE SEQUENCE [LARGE SCALE GENOMIC DNA]</scope>
    <source>
        <strain evidence="1">PN_DK_2014</strain>
    </source>
</reference>
<sequence length="136" mass="14516">MSNNFLVACSGQSCSSSALQATKVHTAFSWRMLVHILAPRQGAARVLLAVAATATRVTLHVAVVTMMVETIQSRVHVWVCSGCRLIPPSVTSSASSVSTVRSRPCNSSMTDTVVDRVASGSSTSRLRRKLCGLFFC</sequence>
<keyword evidence="2" id="KW-1185">Reference proteome</keyword>
<name>A0A0B2UQ76_TOXCA</name>
<evidence type="ECO:0000313" key="1">
    <source>
        <dbReference type="EMBL" id="KHN71277.1"/>
    </source>
</evidence>
<dbReference type="Proteomes" id="UP000031036">
    <property type="component" value="Unassembled WGS sequence"/>
</dbReference>
<accession>A0A0B2UQ76</accession>
<protein>
    <submittedName>
        <fullName evidence="1">Uncharacterized protein</fullName>
    </submittedName>
</protein>
<proteinExistence type="predicted"/>
<gene>
    <name evidence="1" type="ORF">Tcan_02407</name>
</gene>
<dbReference type="EMBL" id="JPKZ01022553">
    <property type="protein sequence ID" value="KHN71277.1"/>
    <property type="molecule type" value="Genomic_DNA"/>
</dbReference>
<evidence type="ECO:0000313" key="2">
    <source>
        <dbReference type="Proteomes" id="UP000031036"/>
    </source>
</evidence>